<accession>A0A099FB66</accession>
<dbReference type="EMBL" id="JRKS01000022">
    <property type="protein sequence ID" value="KGJ07327.1"/>
    <property type="molecule type" value="Genomic_DNA"/>
</dbReference>
<name>A0A099FB66_9RHOB</name>
<organism evidence="1 2">
    <name type="scientific">Paracoccus sphaerophysae</name>
    <dbReference type="NCBI Taxonomy" id="690417"/>
    <lineage>
        <taxon>Bacteria</taxon>
        <taxon>Pseudomonadati</taxon>
        <taxon>Pseudomonadota</taxon>
        <taxon>Alphaproteobacteria</taxon>
        <taxon>Rhodobacterales</taxon>
        <taxon>Paracoccaceae</taxon>
        <taxon>Paracoccus</taxon>
    </lineage>
</organism>
<reference evidence="1 2" key="1">
    <citation type="submission" date="2014-09" db="EMBL/GenBank/DDBJ databases">
        <authorList>
            <person name="McGinnis J.M."/>
            <person name="Wolfgang W.J."/>
        </authorList>
    </citation>
    <scope>NUCLEOTIDE SEQUENCE [LARGE SCALE GENOMIC DNA]</scope>
    <source>
        <strain evidence="1 2">HAMBI 3106</strain>
    </source>
</reference>
<protein>
    <submittedName>
        <fullName evidence="1">Uncharacterized protein</fullName>
    </submittedName>
</protein>
<proteinExistence type="predicted"/>
<comment type="caution">
    <text evidence="1">The sequence shown here is derived from an EMBL/GenBank/DDBJ whole genome shotgun (WGS) entry which is preliminary data.</text>
</comment>
<gene>
    <name evidence="1" type="ORF">IC63_08600</name>
</gene>
<evidence type="ECO:0000313" key="1">
    <source>
        <dbReference type="EMBL" id="KGJ07327.1"/>
    </source>
</evidence>
<sequence length="60" mass="6375">MLVLSVGRAGRPAHFGPRAQTYRRLPRYRWDAVSAQAGPRVTPAGDAARDAAAGKIGWSG</sequence>
<reference evidence="1 2" key="2">
    <citation type="submission" date="2014-10" db="EMBL/GenBank/DDBJ databases">
        <title>Paracoccus sanguinis sp. nov., isolated from clinical specimens of New York State patients.</title>
        <authorList>
            <person name="Mingle L.A."/>
            <person name="Cole J.A."/>
            <person name="Lapierre P."/>
            <person name="Musser K.A."/>
        </authorList>
    </citation>
    <scope>NUCLEOTIDE SEQUENCE [LARGE SCALE GENOMIC DNA]</scope>
    <source>
        <strain evidence="1 2">HAMBI 3106</strain>
    </source>
</reference>
<keyword evidence="2" id="KW-1185">Reference proteome</keyword>
<evidence type="ECO:0000313" key="2">
    <source>
        <dbReference type="Proteomes" id="UP000029917"/>
    </source>
</evidence>
<dbReference type="Proteomes" id="UP000029917">
    <property type="component" value="Unassembled WGS sequence"/>
</dbReference>
<dbReference type="AlphaFoldDB" id="A0A099FB66"/>